<keyword evidence="2" id="KW-1185">Reference proteome</keyword>
<dbReference type="Gene3D" id="1.10.150.90">
    <property type="entry name" value="Immunodeficiency lentiviruses, gag gene matrix protein p17"/>
    <property type="match status" value="2"/>
</dbReference>
<comment type="caution">
    <text evidence="1">The sequence shown here is derived from an EMBL/GenBank/DDBJ whole genome shotgun (WGS) entry which is preliminary data.</text>
</comment>
<accession>A0A9P8SEI4</accession>
<dbReference type="RefSeq" id="XP_044716527.1">
    <property type="nucleotide sequence ID" value="XM_044868530.1"/>
</dbReference>
<dbReference type="EMBL" id="JAIZPD010000014">
    <property type="protein sequence ID" value="KAH0959014.1"/>
    <property type="molecule type" value="Genomic_DNA"/>
</dbReference>
<proteinExistence type="predicted"/>
<dbReference type="Pfam" id="PF13374">
    <property type="entry name" value="TPR_10"/>
    <property type="match status" value="1"/>
</dbReference>
<gene>
    <name evidence="1" type="ORF">HRG_10059</name>
</gene>
<dbReference type="SUPFAM" id="SSF48452">
    <property type="entry name" value="TPR-like"/>
    <property type="match status" value="1"/>
</dbReference>
<evidence type="ECO:0000313" key="1">
    <source>
        <dbReference type="EMBL" id="KAH0959014.1"/>
    </source>
</evidence>
<organism evidence="1 2">
    <name type="scientific">Hirsutella rhossiliensis</name>
    <dbReference type="NCBI Taxonomy" id="111463"/>
    <lineage>
        <taxon>Eukaryota</taxon>
        <taxon>Fungi</taxon>
        <taxon>Dikarya</taxon>
        <taxon>Ascomycota</taxon>
        <taxon>Pezizomycotina</taxon>
        <taxon>Sordariomycetes</taxon>
        <taxon>Hypocreomycetidae</taxon>
        <taxon>Hypocreales</taxon>
        <taxon>Ophiocordycipitaceae</taxon>
        <taxon>Hirsutella</taxon>
    </lineage>
</organism>
<dbReference type="OrthoDB" id="9991317at2759"/>
<evidence type="ECO:0000313" key="2">
    <source>
        <dbReference type="Proteomes" id="UP000824596"/>
    </source>
</evidence>
<dbReference type="InterPro" id="IPR012344">
    <property type="entry name" value="Matrix_HIV/RSV_N"/>
</dbReference>
<dbReference type="InterPro" id="IPR011990">
    <property type="entry name" value="TPR-like_helical_dom_sf"/>
</dbReference>
<name>A0A9P8SEI4_9HYPO</name>
<dbReference type="Proteomes" id="UP000824596">
    <property type="component" value="Unassembled WGS sequence"/>
</dbReference>
<sequence length="379" mass="42349">MDDLSRAVEVADMAVAATPQDHPDLARRLSNLGNNLGRRFERTDSMDDLDHAIEVADMAVAATPQDHPDLARRLSNLGNNLGSRFERTDSMDDLDHATEVAHMAVDATPQDHPDRAGWLNNLRNRLGRRFERTGSMDDLDRALSSYKDGWRCEVAPPSKRIHLAWKAASILTRRLNWDESSQLLEEAARLLPTVSPRSLQNADKQHMLSDFAGLSSMAAATALNAGKEAHHALELLELGRGVIASLLLEMRTDVSDLEEQHPGTMLPTSRESPLSQESQLERHREAEIRFNEVVHEIRTHPGFEDFLHPPAAEQLMTAARLDPIVVINAHSLWCDAFIVDLHDIKALQSSNSSEGFNLPQMTIGLMFESSHLTERPSRR</sequence>
<dbReference type="AlphaFoldDB" id="A0A9P8SEI4"/>
<dbReference type="GeneID" id="68359188"/>
<reference evidence="1" key="1">
    <citation type="submission" date="2021-09" db="EMBL/GenBank/DDBJ databases">
        <title>A high-quality genome of the endoparasitic fungus Hirsutella rhossiliensis with a comparison of Hirsutella genomes reveals transposable elements contributing to genome size variation.</title>
        <authorList>
            <person name="Lin R."/>
            <person name="Jiao Y."/>
            <person name="Sun X."/>
            <person name="Ling J."/>
            <person name="Xie B."/>
            <person name="Cheng X."/>
        </authorList>
    </citation>
    <scope>NUCLEOTIDE SEQUENCE</scope>
    <source>
        <strain evidence="1">HR02</strain>
    </source>
</reference>
<protein>
    <submittedName>
        <fullName evidence="1">Uncharacterized protein</fullName>
    </submittedName>
</protein>